<evidence type="ECO:0000256" key="2">
    <source>
        <dbReference type="ARBA" id="ARBA00022576"/>
    </source>
</evidence>
<dbReference type="Gene3D" id="3.40.50.1820">
    <property type="entry name" value="alpha/beta hydrolase"/>
    <property type="match status" value="1"/>
</dbReference>
<feature type="domain" description="Alpha/beta hydrolase fold-3" evidence="7">
    <location>
        <begin position="79"/>
        <end position="283"/>
    </location>
</feature>
<dbReference type="Pfam" id="PF00155">
    <property type="entry name" value="Aminotran_1_2"/>
    <property type="match status" value="1"/>
</dbReference>
<dbReference type="Gene3D" id="3.90.1150.10">
    <property type="entry name" value="Aspartate Aminotransferase, domain 1"/>
    <property type="match status" value="1"/>
</dbReference>
<dbReference type="SUPFAM" id="SSF53383">
    <property type="entry name" value="PLP-dependent transferases"/>
    <property type="match status" value="1"/>
</dbReference>
<dbReference type="RefSeq" id="WP_344461138.1">
    <property type="nucleotide sequence ID" value="NZ_BAAANT010000004.1"/>
</dbReference>
<name>A0ABN2YWW8_9ACTN</name>
<dbReference type="InterPro" id="IPR013094">
    <property type="entry name" value="AB_hydrolase_3"/>
</dbReference>
<comment type="caution">
    <text evidence="8">The sequence shown here is derived from an EMBL/GenBank/DDBJ whole genome shotgun (WGS) entry which is preliminary data.</text>
</comment>
<protein>
    <submittedName>
        <fullName evidence="8">Uncharacterized protein</fullName>
    </submittedName>
</protein>
<sequence length="771" mass="83215">MPLDPQVQALRAAKAAGESRPLYLMELAEARRDDLAQIQAAGGDVDPVAELHELELPGPDGPLPVRIYRPEGVGPFPVLVYFFGGGWTLGSLDTSDAICRSLTNRTGCLTVSVGYRLAPEHKFPAAVHDCHAAVRWTAEQAHRFGGDPSRLAVGGDSAGGNLAAVVSQLARSGPEISAQLLVYPNTDHGSRTASLAENDDPLFFNSRSVDWYWGHYLADPADGASPLASPLLAEDLTGLPPALVITAEYDPLRDQGEQYAERLREAGVPVELTRYPGMIHGFFAMSGVLDAGQQALDQAAGFLRRTLTPADPVPPAATAATVTVTAVPVTEAPAPVLLRQSELHASLSDPVLDAMNFLNEVTTRYPEAISFAPGRPYEGFFEVEQIQGYLDSYLKYLGELGHSRDEIRTRLFQYGRTNGQIHELIARTLLNDEGISVPPESVVVTVGCQEAMLLTLRALFAGPDDVLLVSSPAYVGITGAARLLDIEIAPVPEEADGVSAEAVREVARRVRAEGKRPRALYLVPDFANPSGGTVPTETRHRLLALAREEDLLLLEDNPYGFFVREGSPLPTLKSLDRERRVVYLGSFAKTAFPGARLGYLVADQEVAGPDGRRGLLAEQLSKIKSMTTVNTSSLSQAVIGGLLVEQDFSLRSGNAQAVEFYRTSLRTLLAELARHFPPERHAEHGVSWNRPAGGFFVVVTVPVVADQAALERSARSFEVLWTPMGDFYLAGGGTHQLRLSCSYLTHDRIAEGVRRLAAFLAAETDHGSNGQ</sequence>
<dbReference type="InterPro" id="IPR015421">
    <property type="entry name" value="PyrdxlP-dep_Trfase_major"/>
</dbReference>
<keyword evidence="5" id="KW-0663">Pyridoxal phosphate</keyword>
<keyword evidence="2" id="KW-0032">Aminotransferase</keyword>
<dbReference type="InterPro" id="IPR004839">
    <property type="entry name" value="Aminotransferase_I/II_large"/>
</dbReference>
<dbReference type="PROSITE" id="PS00122">
    <property type="entry name" value="CARBOXYLESTERASE_B_1"/>
    <property type="match status" value="1"/>
</dbReference>
<evidence type="ECO:0000313" key="8">
    <source>
        <dbReference type="EMBL" id="GAA2133676.1"/>
    </source>
</evidence>
<evidence type="ECO:0000259" key="6">
    <source>
        <dbReference type="Pfam" id="PF00155"/>
    </source>
</evidence>
<organism evidence="8 9">
    <name type="scientific">Kitasatospora kazusensis</name>
    <dbReference type="NCBI Taxonomy" id="407974"/>
    <lineage>
        <taxon>Bacteria</taxon>
        <taxon>Bacillati</taxon>
        <taxon>Actinomycetota</taxon>
        <taxon>Actinomycetes</taxon>
        <taxon>Kitasatosporales</taxon>
        <taxon>Streptomycetaceae</taxon>
        <taxon>Kitasatospora</taxon>
    </lineage>
</organism>
<evidence type="ECO:0000313" key="9">
    <source>
        <dbReference type="Proteomes" id="UP001422759"/>
    </source>
</evidence>
<evidence type="ECO:0000256" key="5">
    <source>
        <dbReference type="ARBA" id="ARBA00022898"/>
    </source>
</evidence>
<dbReference type="CDD" id="cd00609">
    <property type="entry name" value="AAT_like"/>
    <property type="match status" value="1"/>
</dbReference>
<dbReference type="Pfam" id="PF07859">
    <property type="entry name" value="Abhydrolase_3"/>
    <property type="match status" value="1"/>
</dbReference>
<feature type="domain" description="Aminotransferase class I/classII large" evidence="6">
    <location>
        <begin position="412"/>
        <end position="756"/>
    </location>
</feature>
<evidence type="ECO:0000256" key="3">
    <source>
        <dbReference type="ARBA" id="ARBA00022679"/>
    </source>
</evidence>
<dbReference type="InterPro" id="IPR050859">
    <property type="entry name" value="Class-I_PLP-dep_aminotransf"/>
</dbReference>
<keyword evidence="3" id="KW-0808">Transferase</keyword>
<gene>
    <name evidence="8" type="ORF">GCM10009760_10110</name>
</gene>
<dbReference type="InterPro" id="IPR029058">
    <property type="entry name" value="AB_hydrolase_fold"/>
</dbReference>
<comment type="cofactor">
    <cofactor evidence="1">
        <name>pyridoxal 5'-phosphate</name>
        <dbReference type="ChEBI" id="CHEBI:597326"/>
    </cofactor>
</comment>
<accession>A0ABN2YWW8</accession>
<dbReference type="Gene3D" id="3.40.640.10">
    <property type="entry name" value="Type I PLP-dependent aspartate aminotransferase-like (Major domain)"/>
    <property type="match status" value="1"/>
</dbReference>
<keyword evidence="9" id="KW-1185">Reference proteome</keyword>
<dbReference type="SUPFAM" id="SSF53474">
    <property type="entry name" value="alpha/beta-Hydrolases"/>
    <property type="match status" value="1"/>
</dbReference>
<dbReference type="InterPro" id="IPR019826">
    <property type="entry name" value="Carboxylesterase_B_AS"/>
</dbReference>
<dbReference type="PANTHER" id="PTHR42790:SF19">
    <property type="entry name" value="KYNURENINE_ALPHA-AMINOADIPATE AMINOTRANSFERASE, MITOCHONDRIAL"/>
    <property type="match status" value="1"/>
</dbReference>
<keyword evidence="4" id="KW-0378">Hydrolase</keyword>
<dbReference type="Proteomes" id="UP001422759">
    <property type="component" value="Unassembled WGS sequence"/>
</dbReference>
<dbReference type="InterPro" id="IPR015424">
    <property type="entry name" value="PyrdxlP-dep_Trfase"/>
</dbReference>
<dbReference type="InterPro" id="IPR015422">
    <property type="entry name" value="PyrdxlP-dep_Trfase_small"/>
</dbReference>
<evidence type="ECO:0000256" key="4">
    <source>
        <dbReference type="ARBA" id="ARBA00022801"/>
    </source>
</evidence>
<dbReference type="EMBL" id="BAAANT010000004">
    <property type="protein sequence ID" value="GAA2133676.1"/>
    <property type="molecule type" value="Genomic_DNA"/>
</dbReference>
<evidence type="ECO:0000259" key="7">
    <source>
        <dbReference type="Pfam" id="PF07859"/>
    </source>
</evidence>
<dbReference type="PANTHER" id="PTHR42790">
    <property type="entry name" value="AMINOTRANSFERASE"/>
    <property type="match status" value="1"/>
</dbReference>
<proteinExistence type="predicted"/>
<evidence type="ECO:0000256" key="1">
    <source>
        <dbReference type="ARBA" id="ARBA00001933"/>
    </source>
</evidence>
<reference evidence="8 9" key="1">
    <citation type="journal article" date="2019" name="Int. J. Syst. Evol. Microbiol.">
        <title>The Global Catalogue of Microorganisms (GCM) 10K type strain sequencing project: providing services to taxonomists for standard genome sequencing and annotation.</title>
        <authorList>
            <consortium name="The Broad Institute Genomics Platform"/>
            <consortium name="The Broad Institute Genome Sequencing Center for Infectious Disease"/>
            <person name="Wu L."/>
            <person name="Ma J."/>
        </authorList>
    </citation>
    <scope>NUCLEOTIDE SEQUENCE [LARGE SCALE GENOMIC DNA]</scope>
    <source>
        <strain evidence="8 9">JCM 14560</strain>
    </source>
</reference>